<name>A0A835BS96_9POAL</name>
<dbReference type="Proteomes" id="UP000636709">
    <property type="component" value="Unassembled WGS sequence"/>
</dbReference>
<organism evidence="2 3">
    <name type="scientific">Digitaria exilis</name>
    <dbReference type="NCBI Taxonomy" id="1010633"/>
    <lineage>
        <taxon>Eukaryota</taxon>
        <taxon>Viridiplantae</taxon>
        <taxon>Streptophyta</taxon>
        <taxon>Embryophyta</taxon>
        <taxon>Tracheophyta</taxon>
        <taxon>Spermatophyta</taxon>
        <taxon>Magnoliopsida</taxon>
        <taxon>Liliopsida</taxon>
        <taxon>Poales</taxon>
        <taxon>Poaceae</taxon>
        <taxon>PACMAD clade</taxon>
        <taxon>Panicoideae</taxon>
        <taxon>Panicodae</taxon>
        <taxon>Paniceae</taxon>
        <taxon>Anthephorinae</taxon>
        <taxon>Digitaria</taxon>
    </lineage>
</organism>
<evidence type="ECO:0000313" key="3">
    <source>
        <dbReference type="Proteomes" id="UP000636709"/>
    </source>
</evidence>
<dbReference type="EMBL" id="JACEFO010001880">
    <property type="protein sequence ID" value="KAF8696874.1"/>
    <property type="molecule type" value="Genomic_DNA"/>
</dbReference>
<feature type="region of interest" description="Disordered" evidence="1">
    <location>
        <begin position="205"/>
        <end position="236"/>
    </location>
</feature>
<proteinExistence type="predicted"/>
<accession>A0A835BS96</accession>
<gene>
    <name evidence="2" type="ORF">HU200_036514</name>
</gene>
<keyword evidence="3" id="KW-1185">Reference proteome</keyword>
<evidence type="ECO:0000313" key="2">
    <source>
        <dbReference type="EMBL" id="KAF8696874.1"/>
    </source>
</evidence>
<sequence>MHDCTAPHKRCSKGVNRHRGVSTAVLQCTSRSSTARGSVPFSFCSVPARPPLRLASFRGYLTQIARVTSVTIWPAIRFVEEYSFLSYARAVPCMTCLLSRSSSTTRAVCFLLTLRMAHGRVLATAKWVQHPCVHRTRACGLWPVEIGDWTLEEDSGEPTNGQQASYRCAQRPGRVPLAGQGFAISGFKGGAPPVLYLERKRKPHSSISFREPPRSRAGFPVPPTRKPAPSPIPSIFDDPPRTCAGSFLAGSIGGDGRGSLTHRVLPHMLGVRRSSRCQLSVKKVYIVEDLQGGYATPPKMDPEHEQRLKTLQLM</sequence>
<reference evidence="2" key="1">
    <citation type="submission" date="2020-07" db="EMBL/GenBank/DDBJ databases">
        <title>Genome sequence and genetic diversity analysis of an under-domesticated orphan crop, white fonio (Digitaria exilis).</title>
        <authorList>
            <person name="Bennetzen J.L."/>
            <person name="Chen S."/>
            <person name="Ma X."/>
            <person name="Wang X."/>
            <person name="Yssel A.E.J."/>
            <person name="Chaluvadi S.R."/>
            <person name="Johnson M."/>
            <person name="Gangashetty P."/>
            <person name="Hamidou F."/>
            <person name="Sanogo M.D."/>
            <person name="Zwaenepoel A."/>
            <person name="Wallace J."/>
            <person name="Van De Peer Y."/>
            <person name="Van Deynze A."/>
        </authorList>
    </citation>
    <scope>NUCLEOTIDE SEQUENCE</scope>
    <source>
        <tissue evidence="2">Leaves</tissue>
    </source>
</reference>
<feature type="compositionally biased region" description="Pro residues" evidence="1">
    <location>
        <begin position="220"/>
        <end position="232"/>
    </location>
</feature>
<evidence type="ECO:0000256" key="1">
    <source>
        <dbReference type="SAM" id="MobiDB-lite"/>
    </source>
</evidence>
<dbReference type="AlphaFoldDB" id="A0A835BS96"/>
<comment type="caution">
    <text evidence="2">The sequence shown here is derived from an EMBL/GenBank/DDBJ whole genome shotgun (WGS) entry which is preliminary data.</text>
</comment>
<protein>
    <submittedName>
        <fullName evidence="2">Uncharacterized protein</fullName>
    </submittedName>
</protein>